<dbReference type="Proteomes" id="UP001595555">
    <property type="component" value="Unassembled WGS sequence"/>
</dbReference>
<feature type="domain" description="TsaA-like" evidence="3">
    <location>
        <begin position="5"/>
        <end position="146"/>
    </location>
</feature>
<evidence type="ECO:0000313" key="4">
    <source>
        <dbReference type="EMBL" id="MFC3114472.1"/>
    </source>
</evidence>
<protein>
    <submittedName>
        <fullName evidence="4">tRNA (N6-threonylcarbamoyladenosine(37)-N6)-methyltransferase TrmO</fullName>
    </submittedName>
</protein>
<dbReference type="InterPro" id="IPR040372">
    <property type="entry name" value="YaeB-like"/>
</dbReference>
<evidence type="ECO:0000259" key="3">
    <source>
        <dbReference type="PROSITE" id="PS51668"/>
    </source>
</evidence>
<dbReference type="PROSITE" id="PS51668">
    <property type="entry name" value="TSAA_2"/>
    <property type="match status" value="1"/>
</dbReference>
<proteinExistence type="inferred from homology"/>
<comment type="caution">
    <text evidence="4">The sequence shown here is derived from an EMBL/GenBank/DDBJ whole genome shotgun (WGS) entry which is preliminary data.</text>
</comment>
<dbReference type="SUPFAM" id="SSF118196">
    <property type="entry name" value="YaeB-like"/>
    <property type="match status" value="1"/>
</dbReference>
<dbReference type="Pfam" id="PF18389">
    <property type="entry name" value="TrmO_C"/>
    <property type="match status" value="1"/>
</dbReference>
<dbReference type="Gene3D" id="3.30.2310.10">
    <property type="entry name" value="YaeB-like"/>
    <property type="match status" value="1"/>
</dbReference>
<dbReference type="InterPro" id="IPR041369">
    <property type="entry name" value="TrmO_C"/>
</dbReference>
<keyword evidence="1" id="KW-0949">S-adenosyl-L-methionine</keyword>
<dbReference type="Pfam" id="PF01980">
    <property type="entry name" value="TrmO_N"/>
    <property type="match status" value="1"/>
</dbReference>
<evidence type="ECO:0000256" key="1">
    <source>
        <dbReference type="ARBA" id="ARBA00022691"/>
    </source>
</evidence>
<dbReference type="InterPro" id="IPR036414">
    <property type="entry name" value="YaeB_N_sf"/>
</dbReference>
<accession>A0ABV7FED2</accession>
<reference evidence="5" key="1">
    <citation type="journal article" date="2019" name="Int. J. Syst. Evol. Microbiol.">
        <title>The Global Catalogue of Microorganisms (GCM) 10K type strain sequencing project: providing services to taxonomists for standard genome sequencing and annotation.</title>
        <authorList>
            <consortium name="The Broad Institute Genomics Platform"/>
            <consortium name="The Broad Institute Genome Sequencing Center for Infectious Disease"/>
            <person name="Wu L."/>
            <person name="Ma J."/>
        </authorList>
    </citation>
    <scope>NUCLEOTIDE SEQUENCE [LARGE SCALE GENOMIC DNA]</scope>
    <source>
        <strain evidence="5">KCTC 52237</strain>
    </source>
</reference>
<comment type="similarity">
    <text evidence="2">Belongs to the tRNA methyltransferase O family.</text>
</comment>
<dbReference type="InterPro" id="IPR023370">
    <property type="entry name" value="TrmO-like_N"/>
</dbReference>
<dbReference type="PANTHER" id="PTHR12818:SF0">
    <property type="entry name" value="TRNA (ADENINE(37)-N6)-METHYLTRANSFERASE"/>
    <property type="match status" value="1"/>
</dbReference>
<dbReference type="PANTHER" id="PTHR12818">
    <property type="entry name" value="TRNA (ADENINE(37)-N6)-METHYLTRANSFERASE"/>
    <property type="match status" value="1"/>
</dbReference>
<name>A0ABV7FED2_9GAMM</name>
<dbReference type="EMBL" id="JBHRTF010000002">
    <property type="protein sequence ID" value="MFC3114472.1"/>
    <property type="molecule type" value="Genomic_DNA"/>
</dbReference>
<dbReference type="InterPro" id="IPR036413">
    <property type="entry name" value="YaeB-like_sf"/>
</dbReference>
<sequence>MDFSFPAIGLVHSCFKEKFGIPRQPGLAPLATAEIEMLPPYDDPAAFDGLEGTSHLWVQFVFHANKREQWKPKVKPPRLGGNQTLGVFATRSPTRPAPIGLSVVRFDGLRQRDGKLLVAISGIDLLDGTPVLDIKPYVPYVDAVADARNSFATQPPAHIPVEIPAELAAFCADYQQKTAIDLAQLLTQILQQDPRPQYQQPDPERIYGMKLLDLDIRWRYSHSGICLTELICLA</sequence>
<dbReference type="Gene3D" id="2.40.30.70">
    <property type="entry name" value="YaeB-like"/>
    <property type="match status" value="1"/>
</dbReference>
<organism evidence="4 5">
    <name type="scientific">Cellvibrio fontiphilus</name>
    <dbReference type="NCBI Taxonomy" id="1815559"/>
    <lineage>
        <taxon>Bacteria</taxon>
        <taxon>Pseudomonadati</taxon>
        <taxon>Pseudomonadota</taxon>
        <taxon>Gammaproteobacteria</taxon>
        <taxon>Cellvibrionales</taxon>
        <taxon>Cellvibrionaceae</taxon>
        <taxon>Cellvibrio</taxon>
    </lineage>
</organism>
<evidence type="ECO:0000313" key="5">
    <source>
        <dbReference type="Proteomes" id="UP001595555"/>
    </source>
</evidence>
<evidence type="ECO:0000256" key="2">
    <source>
        <dbReference type="ARBA" id="ARBA00033753"/>
    </source>
</evidence>
<keyword evidence="5" id="KW-1185">Reference proteome</keyword>
<gene>
    <name evidence="4" type="primary">tsaA</name>
    <name evidence="4" type="ORF">ACFODX_02820</name>
</gene>
<dbReference type="NCBIfam" id="TIGR00104">
    <property type="entry name" value="tRNA_TsaA"/>
    <property type="match status" value="1"/>
</dbReference>
<dbReference type="RefSeq" id="WP_378115843.1">
    <property type="nucleotide sequence ID" value="NZ_JBHRTF010000002.1"/>
</dbReference>
<dbReference type="CDD" id="cd09281">
    <property type="entry name" value="UPF0066"/>
    <property type="match status" value="1"/>
</dbReference>